<dbReference type="GO" id="GO:0003700">
    <property type="term" value="F:DNA-binding transcription factor activity"/>
    <property type="evidence" value="ECO:0007669"/>
    <property type="project" value="InterPro"/>
</dbReference>
<dbReference type="PROSITE" id="PS50931">
    <property type="entry name" value="HTH_LYSR"/>
    <property type="match status" value="1"/>
</dbReference>
<comment type="caution">
    <text evidence="6">The sequence shown here is derived from an EMBL/GenBank/DDBJ whole genome shotgun (WGS) entry which is preliminary data.</text>
</comment>
<dbReference type="Pfam" id="PF03466">
    <property type="entry name" value="LysR_substrate"/>
    <property type="match status" value="1"/>
</dbReference>
<dbReference type="SUPFAM" id="SSF53850">
    <property type="entry name" value="Periplasmic binding protein-like II"/>
    <property type="match status" value="1"/>
</dbReference>
<dbReference type="CDD" id="cd05466">
    <property type="entry name" value="PBP2_LTTR_substrate"/>
    <property type="match status" value="1"/>
</dbReference>
<sequence length="312" mass="34576">MRLDNFDLRLLRIFMVIVESGGFSAAQARLGMSQSAISCKMNDLETRLGMRLCQRGRSGFRLTQEGEQVYEETLSLLREVGDYEGRLGQIRDKIFGHVRIGLVDTVAMNPACRLSAAIAAFNRQYPEVGVTLDVMDSNEIEALLLQGKLNIGLTSSEHEMPGLSYRTLFCERQRLYAAADHPLFSLAERPSRKKDLMPYAIAGRGKPGVTPVDAAEGFTVRASSAHMEGTAVLLLSGELIGYLPEHYARPWVEAGRLRCLDMPALDYFPPFMLTLPRYGMRSQATERLVEEIERAHPQGASVPVKAGTPEPA</sequence>
<dbReference type="SUPFAM" id="SSF46785">
    <property type="entry name" value="Winged helix' DNA-binding domain"/>
    <property type="match status" value="1"/>
</dbReference>
<dbReference type="InterPro" id="IPR036390">
    <property type="entry name" value="WH_DNA-bd_sf"/>
</dbReference>
<evidence type="ECO:0000256" key="2">
    <source>
        <dbReference type="ARBA" id="ARBA00023015"/>
    </source>
</evidence>
<dbReference type="InterPro" id="IPR005119">
    <property type="entry name" value="LysR_subst-bd"/>
</dbReference>
<evidence type="ECO:0000313" key="7">
    <source>
        <dbReference type="Proteomes" id="UP000308891"/>
    </source>
</evidence>
<evidence type="ECO:0000313" key="6">
    <source>
        <dbReference type="EMBL" id="TIC83778.1"/>
    </source>
</evidence>
<keyword evidence="2" id="KW-0805">Transcription regulation</keyword>
<dbReference type="OrthoDB" id="6113677at2"/>
<dbReference type="RefSeq" id="WP_136552407.1">
    <property type="nucleotide sequence ID" value="NZ_STGJ01000006.1"/>
</dbReference>
<dbReference type="Gene3D" id="1.10.10.10">
    <property type="entry name" value="Winged helix-like DNA-binding domain superfamily/Winged helix DNA-binding domain"/>
    <property type="match status" value="1"/>
</dbReference>
<dbReference type="InterPro" id="IPR000847">
    <property type="entry name" value="LysR_HTH_N"/>
</dbReference>
<accession>A0A4T0UXN7</accession>
<dbReference type="PANTHER" id="PTHR30126">
    <property type="entry name" value="HTH-TYPE TRANSCRIPTIONAL REGULATOR"/>
    <property type="match status" value="1"/>
</dbReference>
<keyword evidence="4" id="KW-0804">Transcription</keyword>
<dbReference type="FunFam" id="1.10.10.10:FF:000001">
    <property type="entry name" value="LysR family transcriptional regulator"/>
    <property type="match status" value="1"/>
</dbReference>
<evidence type="ECO:0000259" key="5">
    <source>
        <dbReference type="PROSITE" id="PS50931"/>
    </source>
</evidence>
<keyword evidence="3" id="KW-0238">DNA-binding</keyword>
<evidence type="ECO:0000256" key="4">
    <source>
        <dbReference type="ARBA" id="ARBA00023163"/>
    </source>
</evidence>
<dbReference type="Gene3D" id="3.40.190.10">
    <property type="entry name" value="Periplasmic binding protein-like II"/>
    <property type="match status" value="1"/>
</dbReference>
<evidence type="ECO:0000256" key="3">
    <source>
        <dbReference type="ARBA" id="ARBA00023125"/>
    </source>
</evidence>
<dbReference type="AlphaFoldDB" id="A0A4T0UXN7"/>
<name>A0A4T0UXN7_9NEIS</name>
<gene>
    <name evidence="6" type="ORF">E5K04_07090</name>
</gene>
<proteinExistence type="inferred from homology"/>
<reference evidence="6 7" key="1">
    <citation type="submission" date="2019-04" db="EMBL/GenBank/DDBJ databases">
        <title>Crenobacter sp. nov.</title>
        <authorList>
            <person name="Shi S."/>
        </authorList>
    </citation>
    <scope>NUCLEOTIDE SEQUENCE [LARGE SCALE GENOMIC DNA]</scope>
    <source>
        <strain evidence="6 7">GY 70310</strain>
    </source>
</reference>
<dbReference type="PANTHER" id="PTHR30126:SF98">
    <property type="entry name" value="HTH-TYPE TRANSCRIPTIONAL ACTIVATOR BAUR"/>
    <property type="match status" value="1"/>
</dbReference>
<feature type="domain" description="HTH lysR-type" evidence="5">
    <location>
        <begin position="6"/>
        <end position="63"/>
    </location>
</feature>
<dbReference type="EMBL" id="STGJ01000006">
    <property type="protein sequence ID" value="TIC83778.1"/>
    <property type="molecule type" value="Genomic_DNA"/>
</dbReference>
<dbReference type="InterPro" id="IPR036388">
    <property type="entry name" value="WH-like_DNA-bd_sf"/>
</dbReference>
<organism evidence="6 7">
    <name type="scientific">Crenobacter intestini</name>
    <dbReference type="NCBI Taxonomy" id="2563443"/>
    <lineage>
        <taxon>Bacteria</taxon>
        <taxon>Pseudomonadati</taxon>
        <taxon>Pseudomonadota</taxon>
        <taxon>Betaproteobacteria</taxon>
        <taxon>Neisseriales</taxon>
        <taxon>Neisseriaceae</taxon>
        <taxon>Crenobacter</taxon>
    </lineage>
</organism>
<dbReference type="Pfam" id="PF00126">
    <property type="entry name" value="HTH_1"/>
    <property type="match status" value="1"/>
</dbReference>
<dbReference type="GO" id="GO:0000976">
    <property type="term" value="F:transcription cis-regulatory region binding"/>
    <property type="evidence" value="ECO:0007669"/>
    <property type="project" value="TreeGrafter"/>
</dbReference>
<comment type="similarity">
    <text evidence="1">Belongs to the LysR transcriptional regulatory family.</text>
</comment>
<protein>
    <submittedName>
        <fullName evidence="6">LysR family transcriptional regulator</fullName>
    </submittedName>
</protein>
<evidence type="ECO:0000256" key="1">
    <source>
        <dbReference type="ARBA" id="ARBA00009437"/>
    </source>
</evidence>
<dbReference type="Proteomes" id="UP000308891">
    <property type="component" value="Unassembled WGS sequence"/>
</dbReference>
<keyword evidence="7" id="KW-1185">Reference proteome</keyword>